<evidence type="ECO:0000313" key="2">
    <source>
        <dbReference type="EMBL" id="HJE96601.1"/>
    </source>
</evidence>
<reference evidence="2" key="2">
    <citation type="submission" date="2021-09" db="EMBL/GenBank/DDBJ databases">
        <authorList>
            <person name="Gilroy R."/>
        </authorList>
    </citation>
    <scope>NUCLEOTIDE SEQUENCE</scope>
    <source>
        <strain evidence="2">CHK174-6876</strain>
    </source>
</reference>
<dbReference type="NCBIfam" id="TIGR01537">
    <property type="entry name" value="portal_HK97"/>
    <property type="match status" value="1"/>
</dbReference>
<gene>
    <name evidence="2" type="ORF">K8V00_03180</name>
</gene>
<protein>
    <submittedName>
        <fullName evidence="2">Phage portal protein</fullName>
    </submittedName>
</protein>
<dbReference type="Proteomes" id="UP000707535">
    <property type="component" value="Unassembled WGS sequence"/>
</dbReference>
<comment type="caution">
    <text evidence="2">The sequence shown here is derived from an EMBL/GenBank/DDBJ whole genome shotgun (WGS) entry which is preliminary data.</text>
</comment>
<feature type="compositionally biased region" description="Basic and acidic residues" evidence="1">
    <location>
        <begin position="353"/>
        <end position="362"/>
    </location>
</feature>
<accession>A0A921F757</accession>
<organism evidence="2 3">
    <name type="scientific">Ligilactobacillus acidipiscis</name>
    <dbReference type="NCBI Taxonomy" id="89059"/>
    <lineage>
        <taxon>Bacteria</taxon>
        <taxon>Bacillati</taxon>
        <taxon>Bacillota</taxon>
        <taxon>Bacilli</taxon>
        <taxon>Lactobacillales</taxon>
        <taxon>Lactobacillaceae</taxon>
        <taxon>Ligilactobacillus</taxon>
    </lineage>
</organism>
<dbReference type="Pfam" id="PF04860">
    <property type="entry name" value="Phage_portal"/>
    <property type="match status" value="1"/>
</dbReference>
<dbReference type="AlphaFoldDB" id="A0A921F757"/>
<evidence type="ECO:0000313" key="3">
    <source>
        <dbReference type="Proteomes" id="UP000707535"/>
    </source>
</evidence>
<dbReference type="EMBL" id="DYXG01000027">
    <property type="protein sequence ID" value="HJE96601.1"/>
    <property type="molecule type" value="Genomic_DNA"/>
</dbReference>
<evidence type="ECO:0000256" key="1">
    <source>
        <dbReference type="SAM" id="MobiDB-lite"/>
    </source>
</evidence>
<reference evidence="2" key="1">
    <citation type="journal article" date="2021" name="PeerJ">
        <title>Extensive microbial diversity within the chicken gut microbiome revealed by metagenomics and culture.</title>
        <authorList>
            <person name="Gilroy R."/>
            <person name="Ravi A."/>
            <person name="Getino M."/>
            <person name="Pursley I."/>
            <person name="Horton D.L."/>
            <person name="Alikhan N.F."/>
            <person name="Baker D."/>
            <person name="Gharbi K."/>
            <person name="Hall N."/>
            <person name="Watson M."/>
            <person name="Adriaenssens E.M."/>
            <person name="Foster-Nyarko E."/>
            <person name="Jarju S."/>
            <person name="Secka A."/>
            <person name="Antonio M."/>
            <person name="Oren A."/>
            <person name="Chaudhuri R.R."/>
            <person name="La Ragione R."/>
            <person name="Hildebrand F."/>
            <person name="Pallen M.J."/>
        </authorList>
    </citation>
    <scope>NUCLEOTIDE SEQUENCE</scope>
    <source>
        <strain evidence="2">CHK174-6876</strain>
    </source>
</reference>
<dbReference type="InterPro" id="IPR006944">
    <property type="entry name" value="Phage/GTA_portal"/>
</dbReference>
<dbReference type="InterPro" id="IPR006427">
    <property type="entry name" value="Portal_HK97"/>
</dbReference>
<proteinExistence type="predicted"/>
<feature type="region of interest" description="Disordered" evidence="1">
    <location>
        <begin position="353"/>
        <end position="382"/>
    </location>
</feature>
<name>A0A921F757_9LACO</name>
<sequence>MISWKEIFSKRHDMSYIFDGDFWNDDASGRAYLKSYALDMNVSFIARQMAQTKFLHTRNGKHLKDVVFYRLNVRPNSSESAAEFWEHVFHKLIYESEVLIVVSDTNELLVADSFVKEEKALYPDVYKGVTIKNYQYERSFNADDVIYLSYQNKRLDAYTTALFGDYGEILGRMIEIQLRNNQIRGVTKVDMTQGTQEDKQKSLQGFMDKVFNAFSKKSVAIVPTTKGLEYDELNNNTANAQQSYDQISKLKNDAVATVANMLGIPEKLMVDQPAETDKLYKQFCQTTLAFFYSLIGAELNAKLISKSEVLSGEEIIIQGKNDRSIFDLAEPIDKITAAGTMSPNEIRDALHIEQSDDPEMNKHYITKNYAKQTKGGDNSDED</sequence>